<evidence type="ECO:0000313" key="2">
    <source>
        <dbReference type="Proteomes" id="UP000324222"/>
    </source>
</evidence>
<accession>A0A5B7K0A4</accession>
<gene>
    <name evidence="1" type="ORF">E2C01_095780</name>
</gene>
<name>A0A5B7K0A4_PORTR</name>
<proteinExistence type="predicted"/>
<protein>
    <submittedName>
        <fullName evidence="1">Uncharacterized protein</fullName>
    </submittedName>
</protein>
<dbReference type="AlphaFoldDB" id="A0A5B7K0A4"/>
<keyword evidence="2" id="KW-1185">Reference proteome</keyword>
<dbReference type="EMBL" id="VSRR010122366">
    <property type="protein sequence ID" value="MPD00316.1"/>
    <property type="molecule type" value="Genomic_DNA"/>
</dbReference>
<organism evidence="1 2">
    <name type="scientific">Portunus trituberculatus</name>
    <name type="common">Swimming crab</name>
    <name type="synonym">Neptunus trituberculatus</name>
    <dbReference type="NCBI Taxonomy" id="210409"/>
    <lineage>
        <taxon>Eukaryota</taxon>
        <taxon>Metazoa</taxon>
        <taxon>Ecdysozoa</taxon>
        <taxon>Arthropoda</taxon>
        <taxon>Crustacea</taxon>
        <taxon>Multicrustacea</taxon>
        <taxon>Malacostraca</taxon>
        <taxon>Eumalacostraca</taxon>
        <taxon>Eucarida</taxon>
        <taxon>Decapoda</taxon>
        <taxon>Pleocyemata</taxon>
        <taxon>Brachyura</taxon>
        <taxon>Eubrachyura</taxon>
        <taxon>Portunoidea</taxon>
        <taxon>Portunidae</taxon>
        <taxon>Portuninae</taxon>
        <taxon>Portunus</taxon>
    </lineage>
</organism>
<reference evidence="1 2" key="1">
    <citation type="submission" date="2019-05" db="EMBL/GenBank/DDBJ databases">
        <title>Another draft genome of Portunus trituberculatus and its Hox gene families provides insights of decapod evolution.</title>
        <authorList>
            <person name="Jeong J.-H."/>
            <person name="Song I."/>
            <person name="Kim S."/>
            <person name="Choi T."/>
            <person name="Kim D."/>
            <person name="Ryu S."/>
            <person name="Kim W."/>
        </authorList>
    </citation>
    <scope>NUCLEOTIDE SEQUENCE [LARGE SCALE GENOMIC DNA]</scope>
    <source>
        <tissue evidence="1">Muscle</tissue>
    </source>
</reference>
<dbReference type="Proteomes" id="UP000324222">
    <property type="component" value="Unassembled WGS sequence"/>
</dbReference>
<evidence type="ECO:0000313" key="1">
    <source>
        <dbReference type="EMBL" id="MPD00316.1"/>
    </source>
</evidence>
<comment type="caution">
    <text evidence="1">The sequence shown here is derived from an EMBL/GenBank/DDBJ whole genome shotgun (WGS) entry which is preliminary data.</text>
</comment>
<sequence length="165" mass="17895">MTLLASRRHVRIAARVSLRPGLSITVGGAPQSQCVALQGTVGPSVAGLPAGRSATVRLDKASRRGEKNNLHRLGRGRRRQVLLEAQVRRVPVTGRYGRRVHTSQRQGCVTPCCQGRRRAGAGCDYLSAAVTPPHLRAANTLANTRPLQPYRRLFFQPSSVLVEAC</sequence>